<gene>
    <name evidence="2" type="ORF">LTSEWAN_2190</name>
</gene>
<evidence type="ECO:0000313" key="2">
    <source>
        <dbReference type="EMBL" id="EHD03761.1"/>
    </source>
</evidence>
<dbReference type="EMBL" id="AFCX01000732">
    <property type="protein sequence ID" value="EHD03761.1"/>
    <property type="molecule type" value="Genomic_DNA"/>
</dbReference>
<proteinExistence type="predicted"/>
<keyword evidence="1" id="KW-0812">Transmembrane</keyword>
<feature type="non-terminal residue" evidence="2">
    <location>
        <position position="1"/>
    </location>
</feature>
<evidence type="ECO:0000313" key="3">
    <source>
        <dbReference type="Proteomes" id="UP000003536"/>
    </source>
</evidence>
<feature type="transmembrane region" description="Helical" evidence="1">
    <location>
        <begin position="12"/>
        <end position="36"/>
    </location>
</feature>
<name>G5SAT1_SALET</name>
<protein>
    <submittedName>
        <fullName evidence="2">Uncharacterized protein</fullName>
    </submittedName>
</protein>
<accession>G5SAT1</accession>
<dbReference type="Proteomes" id="UP000003536">
    <property type="component" value="Unassembled WGS sequence"/>
</dbReference>
<reference evidence="2 3" key="1">
    <citation type="journal article" date="2011" name="BMC Genomics">
        <title>Genome sequencing reveals diversification of virulence factor content and possible host adaptation in distinct subpopulations of Salmonella enterica.</title>
        <authorList>
            <person name="den Bakker H.C."/>
            <person name="Moreno Switt A.I."/>
            <person name="Govoni G."/>
            <person name="Cummings C.A."/>
            <person name="Ranieri M.L."/>
            <person name="Degoricija L."/>
            <person name="Hoelzer K."/>
            <person name="Rodriguez-Rivera L.D."/>
            <person name="Brown S."/>
            <person name="Bolchacova E."/>
            <person name="Furtado M.R."/>
            <person name="Wiedmann M."/>
        </authorList>
    </citation>
    <scope>NUCLEOTIDE SEQUENCE [LARGE SCALE GENOMIC DNA]</scope>
    <source>
        <strain evidence="2 3">A4-580</strain>
    </source>
</reference>
<organism evidence="2 3">
    <name type="scientific">Salmonella enterica subsp. enterica serovar Wandsworth str. A4-580</name>
    <dbReference type="NCBI Taxonomy" id="913086"/>
    <lineage>
        <taxon>Bacteria</taxon>
        <taxon>Pseudomonadati</taxon>
        <taxon>Pseudomonadota</taxon>
        <taxon>Gammaproteobacteria</taxon>
        <taxon>Enterobacterales</taxon>
        <taxon>Enterobacteriaceae</taxon>
        <taxon>Salmonella</taxon>
    </lineage>
</organism>
<evidence type="ECO:0000256" key="1">
    <source>
        <dbReference type="SAM" id="Phobius"/>
    </source>
</evidence>
<keyword evidence="1" id="KW-0472">Membrane</keyword>
<dbReference type="AlphaFoldDB" id="G5SAT1"/>
<keyword evidence="1" id="KW-1133">Transmembrane helix</keyword>
<sequence>KAGLFNSISFKMCLDALSLAICCKGAMLLALFFLVFPAVSR</sequence>
<comment type="caution">
    <text evidence="2">The sequence shown here is derived from an EMBL/GenBank/DDBJ whole genome shotgun (WGS) entry which is preliminary data.</text>
</comment>